<proteinExistence type="predicted"/>
<dbReference type="InterPro" id="IPR001258">
    <property type="entry name" value="NHL_repeat"/>
</dbReference>
<dbReference type="Pfam" id="PF01436">
    <property type="entry name" value="NHL"/>
    <property type="match status" value="1"/>
</dbReference>
<dbReference type="Gene3D" id="2.120.10.30">
    <property type="entry name" value="TolB, C-terminal domain"/>
    <property type="match status" value="2"/>
</dbReference>
<dbReference type="InterPro" id="IPR011042">
    <property type="entry name" value="6-blade_b-propeller_TolB-like"/>
</dbReference>
<dbReference type="EMBL" id="DSJL01000011">
    <property type="protein sequence ID" value="HEF65647.1"/>
    <property type="molecule type" value="Genomic_DNA"/>
</dbReference>
<keyword evidence="1" id="KW-0677">Repeat</keyword>
<name>A0A7C2BEH0_THERO</name>
<accession>A0A7C2BEH0</accession>
<evidence type="ECO:0000313" key="2">
    <source>
        <dbReference type="EMBL" id="HEF65647.1"/>
    </source>
</evidence>
<organism evidence="2">
    <name type="scientific">Thermomicrobium roseum</name>
    <dbReference type="NCBI Taxonomy" id="500"/>
    <lineage>
        <taxon>Bacteria</taxon>
        <taxon>Pseudomonadati</taxon>
        <taxon>Thermomicrobiota</taxon>
        <taxon>Thermomicrobia</taxon>
        <taxon>Thermomicrobiales</taxon>
        <taxon>Thermomicrobiaceae</taxon>
        <taxon>Thermomicrobium</taxon>
    </lineage>
</organism>
<evidence type="ECO:0000256" key="1">
    <source>
        <dbReference type="ARBA" id="ARBA00022737"/>
    </source>
</evidence>
<dbReference type="SUPFAM" id="SSF52833">
    <property type="entry name" value="Thioredoxin-like"/>
    <property type="match status" value="1"/>
</dbReference>
<reference evidence="2" key="1">
    <citation type="journal article" date="2020" name="mSystems">
        <title>Genome- and Community-Level Interaction Insights into Carbon Utilization and Element Cycling Functions of Hydrothermarchaeota in Hydrothermal Sediment.</title>
        <authorList>
            <person name="Zhou Z."/>
            <person name="Liu Y."/>
            <person name="Xu W."/>
            <person name="Pan J."/>
            <person name="Luo Z.H."/>
            <person name="Li M."/>
        </authorList>
    </citation>
    <scope>NUCLEOTIDE SEQUENCE [LARGE SCALE GENOMIC DNA]</scope>
    <source>
        <strain evidence="2">SpSt-222</strain>
    </source>
</reference>
<dbReference type="AlphaFoldDB" id="A0A7C2BEH0"/>
<dbReference type="InterPro" id="IPR036249">
    <property type="entry name" value="Thioredoxin-like_sf"/>
</dbReference>
<gene>
    <name evidence="2" type="ORF">ENP47_08635</name>
</gene>
<dbReference type="PANTHER" id="PTHR46388:SF2">
    <property type="entry name" value="NHL REPEAT-CONTAINING PROTEIN 2"/>
    <property type="match status" value="1"/>
</dbReference>
<comment type="caution">
    <text evidence="2">The sequence shown here is derived from an EMBL/GenBank/DDBJ whole genome shotgun (WGS) entry which is preliminary data.</text>
</comment>
<dbReference type="PANTHER" id="PTHR46388">
    <property type="entry name" value="NHL REPEAT-CONTAINING PROTEIN 2"/>
    <property type="match status" value="1"/>
</dbReference>
<dbReference type="Gene3D" id="3.40.30.10">
    <property type="entry name" value="Glutaredoxin"/>
    <property type="match status" value="1"/>
</dbReference>
<sequence length="443" mass="48007">MRAVEERYPAQVVVIGVHSPKFPNEREPANVRQAILREDIAHPVVHDPELLLWRRYAVRAWPTLVFVGPDGRILGVHEGEIPVESLVRAVAQLLARAGVTAASPLDFLAPEQRPRTPLAFPGKLAVSEARDRLVVSDTGHHRLVVAALDGTVYQVIGDGTPGLRDGSLDEARFCEPQGVFLHGDLCFVADRGNHAIRRVDLARGVVETIAGTGRLGHGFPSAGPARQLDLRSPWALWYRDGFLFVAMAGSHQIWVLDLATGLFQPYAGSGMEGIQGGPLDRAWFAQPSGLTSDGHVLYVACPEASAVRTVDLPGTPNPKVGRLVGTGLFDFGDRDGTGDAVRLQHPLDVAWSGRELLVADTYNHKVKRLDPTTRTCMTWAGDGHPGHEDGPLERARFWEPGGLAVAGDRVFVADTNQHAVRVIDQVRGVVWTLELRGLTPPGG</sequence>
<dbReference type="SUPFAM" id="SSF101898">
    <property type="entry name" value="NHL repeat"/>
    <property type="match status" value="1"/>
</dbReference>
<protein>
    <submittedName>
        <fullName evidence="2">Alkyl hydroperoxide reductase</fullName>
    </submittedName>
</protein>